<reference evidence="2" key="1">
    <citation type="journal article" date="2019" name="Curr. Biol.">
        <title>Genome Sequence of Striga asiatica Provides Insight into the Evolution of Plant Parasitism.</title>
        <authorList>
            <person name="Yoshida S."/>
            <person name="Kim S."/>
            <person name="Wafula E.K."/>
            <person name="Tanskanen J."/>
            <person name="Kim Y.M."/>
            <person name="Honaas L."/>
            <person name="Yang Z."/>
            <person name="Spallek T."/>
            <person name="Conn C.E."/>
            <person name="Ichihashi Y."/>
            <person name="Cheong K."/>
            <person name="Cui S."/>
            <person name="Der J.P."/>
            <person name="Gundlach H."/>
            <person name="Jiao Y."/>
            <person name="Hori C."/>
            <person name="Ishida J.K."/>
            <person name="Kasahara H."/>
            <person name="Kiba T."/>
            <person name="Kim M.S."/>
            <person name="Koo N."/>
            <person name="Laohavisit A."/>
            <person name="Lee Y.H."/>
            <person name="Lumba S."/>
            <person name="McCourt P."/>
            <person name="Mortimer J.C."/>
            <person name="Mutuku J.M."/>
            <person name="Nomura T."/>
            <person name="Sasaki-Sekimoto Y."/>
            <person name="Seto Y."/>
            <person name="Wang Y."/>
            <person name="Wakatake T."/>
            <person name="Sakakibara H."/>
            <person name="Demura T."/>
            <person name="Yamaguchi S."/>
            <person name="Yoneyama K."/>
            <person name="Manabe R.I."/>
            <person name="Nelson D.C."/>
            <person name="Schulman A.H."/>
            <person name="Timko M.P."/>
            <person name="dePamphilis C.W."/>
            <person name="Choi D."/>
            <person name="Shirasu K."/>
        </authorList>
    </citation>
    <scope>NUCLEOTIDE SEQUENCE [LARGE SCALE GENOMIC DNA]</scope>
    <source>
        <strain evidence="2">cv. UVA1</strain>
    </source>
</reference>
<gene>
    <name evidence="1" type="ORF">STAS_32133</name>
</gene>
<dbReference type="Proteomes" id="UP000325081">
    <property type="component" value="Unassembled WGS sequence"/>
</dbReference>
<dbReference type="EMBL" id="BKCP01011292">
    <property type="protein sequence ID" value="GER54531.1"/>
    <property type="molecule type" value="Genomic_DNA"/>
</dbReference>
<accession>A0A5A7RDQ6</accession>
<organism evidence="1 2">
    <name type="scientific">Striga asiatica</name>
    <name type="common">Asiatic witchweed</name>
    <name type="synonym">Buchnera asiatica</name>
    <dbReference type="NCBI Taxonomy" id="4170"/>
    <lineage>
        <taxon>Eukaryota</taxon>
        <taxon>Viridiplantae</taxon>
        <taxon>Streptophyta</taxon>
        <taxon>Embryophyta</taxon>
        <taxon>Tracheophyta</taxon>
        <taxon>Spermatophyta</taxon>
        <taxon>Magnoliopsida</taxon>
        <taxon>eudicotyledons</taxon>
        <taxon>Gunneridae</taxon>
        <taxon>Pentapetalae</taxon>
        <taxon>asterids</taxon>
        <taxon>lamiids</taxon>
        <taxon>Lamiales</taxon>
        <taxon>Orobanchaceae</taxon>
        <taxon>Buchnereae</taxon>
        <taxon>Striga</taxon>
    </lineage>
</organism>
<keyword evidence="1" id="KW-0687">Ribonucleoprotein</keyword>
<dbReference type="AlphaFoldDB" id="A0A5A7RDQ6"/>
<proteinExistence type="predicted"/>
<sequence>MTPQSSALDSVTFPEPESLSSIYKGSTNFPENSGVGLHRAHTLKSLIFLPLSFPTENPSSHTAGDRLDFESREVWRLVTYYDYGLAMISSETEPQMKVAQQTAEDDGSF</sequence>
<dbReference type="GO" id="GO:0005840">
    <property type="term" value="C:ribosome"/>
    <property type="evidence" value="ECO:0007669"/>
    <property type="project" value="UniProtKB-KW"/>
</dbReference>
<name>A0A5A7RDQ6_STRAF</name>
<keyword evidence="2" id="KW-1185">Reference proteome</keyword>
<comment type="caution">
    <text evidence="1">The sequence shown here is derived from an EMBL/GenBank/DDBJ whole genome shotgun (WGS) entry which is preliminary data.</text>
</comment>
<protein>
    <submittedName>
        <fullName evidence="1">50S ribosomal protein L27</fullName>
    </submittedName>
</protein>
<keyword evidence="1" id="KW-0689">Ribosomal protein</keyword>
<evidence type="ECO:0000313" key="2">
    <source>
        <dbReference type="Proteomes" id="UP000325081"/>
    </source>
</evidence>
<evidence type="ECO:0000313" key="1">
    <source>
        <dbReference type="EMBL" id="GER54531.1"/>
    </source>
</evidence>